<keyword evidence="3" id="KW-1185">Reference proteome</keyword>
<comment type="caution">
    <text evidence="2">The sequence shown here is derived from an EMBL/GenBank/DDBJ whole genome shotgun (WGS) entry which is preliminary data.</text>
</comment>
<protein>
    <submittedName>
        <fullName evidence="2">Uncharacterized protein</fullName>
    </submittedName>
</protein>
<feature type="non-terminal residue" evidence="2">
    <location>
        <position position="215"/>
    </location>
</feature>
<dbReference type="EMBL" id="CAUYUJ010017595">
    <property type="protein sequence ID" value="CAK0876098.1"/>
    <property type="molecule type" value="Genomic_DNA"/>
</dbReference>
<name>A0ABN9VT29_9DINO</name>
<evidence type="ECO:0000256" key="1">
    <source>
        <dbReference type="SAM" id="MobiDB-lite"/>
    </source>
</evidence>
<feature type="compositionally biased region" description="Low complexity" evidence="1">
    <location>
        <begin position="129"/>
        <end position="147"/>
    </location>
</feature>
<gene>
    <name evidence="2" type="ORF">PCOR1329_LOCUS60592</name>
</gene>
<feature type="compositionally biased region" description="Basic and acidic residues" evidence="1">
    <location>
        <begin position="78"/>
        <end position="93"/>
    </location>
</feature>
<evidence type="ECO:0000313" key="2">
    <source>
        <dbReference type="EMBL" id="CAK0876098.1"/>
    </source>
</evidence>
<organism evidence="2 3">
    <name type="scientific">Prorocentrum cordatum</name>
    <dbReference type="NCBI Taxonomy" id="2364126"/>
    <lineage>
        <taxon>Eukaryota</taxon>
        <taxon>Sar</taxon>
        <taxon>Alveolata</taxon>
        <taxon>Dinophyceae</taxon>
        <taxon>Prorocentrales</taxon>
        <taxon>Prorocentraceae</taxon>
        <taxon>Prorocentrum</taxon>
    </lineage>
</organism>
<accession>A0ABN9VT29</accession>
<sequence>MERLRPTVDFEANVARAATRIAVGCTALVGSNMGAISGRAGLSAMWGPAQRPPPLHPLLQRRLSRDCSSPGTVQPLRHGHEGSPRSSARERPLRGRPRCPALPSATRCRCTRRRTTGSSAGEAPSTTCALAAPGPLARPAAAAPSTARRPRGRPPWRRSPSSTWCWSSARNREPCRRRARRRTARWAALRRCGSGRVREARAPPLARSRPGPWSA</sequence>
<reference evidence="2" key="1">
    <citation type="submission" date="2023-10" db="EMBL/GenBank/DDBJ databases">
        <authorList>
            <person name="Chen Y."/>
            <person name="Shah S."/>
            <person name="Dougan E. K."/>
            <person name="Thang M."/>
            <person name="Chan C."/>
        </authorList>
    </citation>
    <scope>NUCLEOTIDE SEQUENCE [LARGE SCALE GENOMIC DNA]</scope>
</reference>
<evidence type="ECO:0000313" key="3">
    <source>
        <dbReference type="Proteomes" id="UP001189429"/>
    </source>
</evidence>
<proteinExistence type="predicted"/>
<feature type="region of interest" description="Disordered" evidence="1">
    <location>
        <begin position="193"/>
        <end position="215"/>
    </location>
</feature>
<feature type="region of interest" description="Disordered" evidence="1">
    <location>
        <begin position="65"/>
        <end position="180"/>
    </location>
</feature>
<feature type="compositionally biased region" description="Low complexity" evidence="1">
    <location>
        <begin position="158"/>
        <end position="169"/>
    </location>
</feature>
<dbReference type="Proteomes" id="UP001189429">
    <property type="component" value="Unassembled WGS sequence"/>
</dbReference>